<evidence type="ECO:0000313" key="1">
    <source>
        <dbReference type="EMBL" id="SLN68779.1"/>
    </source>
</evidence>
<sequence length="80" mass="8866">MTALNEIRVGDCLDVDDGIIGAVVFNSVVGEWSDNFPEQEWPQADYLGIMIQQENGALVFFDGTTLVEEKVPLRRIPEPG</sequence>
<evidence type="ECO:0000313" key="2">
    <source>
        <dbReference type="Proteomes" id="UP000193061"/>
    </source>
</evidence>
<dbReference type="RefSeq" id="WP_085807364.1">
    <property type="nucleotide sequence ID" value="NZ_FWFX01000015.1"/>
</dbReference>
<organism evidence="1 2">
    <name type="scientific">Roseovarius albus</name>
    <dbReference type="NCBI Taxonomy" id="1247867"/>
    <lineage>
        <taxon>Bacteria</taxon>
        <taxon>Pseudomonadati</taxon>
        <taxon>Pseudomonadota</taxon>
        <taxon>Alphaproteobacteria</taxon>
        <taxon>Rhodobacterales</taxon>
        <taxon>Roseobacteraceae</taxon>
        <taxon>Roseovarius</taxon>
    </lineage>
</organism>
<name>A0A1X7A2J3_9RHOB</name>
<dbReference type="EMBL" id="FWFX01000015">
    <property type="protein sequence ID" value="SLN68779.1"/>
    <property type="molecule type" value="Genomic_DNA"/>
</dbReference>
<gene>
    <name evidence="1" type="ORF">ROA7450_03702</name>
</gene>
<dbReference type="AlphaFoldDB" id="A0A1X7A2J3"/>
<dbReference type="Proteomes" id="UP000193061">
    <property type="component" value="Unassembled WGS sequence"/>
</dbReference>
<keyword evidence="2" id="KW-1185">Reference proteome</keyword>
<protein>
    <submittedName>
        <fullName evidence="1">Uncharacterized protein</fullName>
    </submittedName>
</protein>
<reference evidence="1 2" key="1">
    <citation type="submission" date="2017-03" db="EMBL/GenBank/DDBJ databases">
        <authorList>
            <person name="Afonso C.L."/>
            <person name="Miller P.J."/>
            <person name="Scott M.A."/>
            <person name="Spackman E."/>
            <person name="Goraichik I."/>
            <person name="Dimitrov K.M."/>
            <person name="Suarez D.L."/>
            <person name="Swayne D.E."/>
        </authorList>
    </citation>
    <scope>NUCLEOTIDE SEQUENCE [LARGE SCALE GENOMIC DNA]</scope>
    <source>
        <strain evidence="1 2">CECT 7450</strain>
    </source>
</reference>
<accession>A0A1X7A2J3</accession>
<proteinExistence type="predicted"/>